<dbReference type="RefSeq" id="WP_311352810.1">
    <property type="nucleotide sequence ID" value="NZ_JAVRHR010000003.1"/>
</dbReference>
<evidence type="ECO:0000313" key="4">
    <source>
        <dbReference type="EMBL" id="MDT0608251.1"/>
    </source>
</evidence>
<sequence length="309" mass="34786">MKIKNDTTVLTALAFLLLLPLNSNCSNQMNESNEINAIISNVTPITNIPYKNIDSTSLYLDIYFPSKKLGQDPWFESTNGLKPLIINFHGGGWIEGTRQESLLNLLPYMKKKFIVVNVDYRLLPKTDLKGSLSDCISAINWVTKNLSQYNLKYNKIILTGDSAGGHLALLAGTINQDGMDLLGIEDKKLFKTDAIINWYGITDVPKAIHFWNDSEYENILLKNVSLDIEQYFELLSPIIYVDKNTPSIISIHGDADINVPISQSIKLHEKLEGYSLKNKLITISGKKHGGFSIEELDKVYKNIWKFLGS</sequence>
<gene>
    <name evidence="4" type="ORF">RM706_14485</name>
</gene>
<evidence type="ECO:0000256" key="1">
    <source>
        <dbReference type="ARBA" id="ARBA00022801"/>
    </source>
</evidence>
<protein>
    <submittedName>
        <fullName evidence="4">Alpha/beta hydrolase</fullName>
    </submittedName>
</protein>
<organism evidence="4 5">
    <name type="scientific">Croceitalea rosinachiae</name>
    <dbReference type="NCBI Taxonomy" id="3075596"/>
    <lineage>
        <taxon>Bacteria</taxon>
        <taxon>Pseudomonadati</taxon>
        <taxon>Bacteroidota</taxon>
        <taxon>Flavobacteriia</taxon>
        <taxon>Flavobacteriales</taxon>
        <taxon>Flavobacteriaceae</taxon>
        <taxon>Croceitalea</taxon>
    </lineage>
</organism>
<dbReference type="PANTHER" id="PTHR48081">
    <property type="entry name" value="AB HYDROLASE SUPERFAMILY PROTEIN C4A8.06C"/>
    <property type="match status" value="1"/>
</dbReference>
<keyword evidence="1 4" id="KW-0378">Hydrolase</keyword>
<comment type="caution">
    <text evidence="4">The sequence shown here is derived from an EMBL/GenBank/DDBJ whole genome shotgun (WGS) entry which is preliminary data.</text>
</comment>
<feature type="domain" description="BD-FAE-like" evidence="3">
    <location>
        <begin position="79"/>
        <end position="271"/>
    </location>
</feature>
<dbReference type="Gene3D" id="3.40.50.1820">
    <property type="entry name" value="alpha/beta hydrolase"/>
    <property type="match status" value="1"/>
</dbReference>
<dbReference type="GO" id="GO:0016787">
    <property type="term" value="F:hydrolase activity"/>
    <property type="evidence" value="ECO:0007669"/>
    <property type="project" value="UniProtKB-KW"/>
</dbReference>
<evidence type="ECO:0000259" key="3">
    <source>
        <dbReference type="Pfam" id="PF20434"/>
    </source>
</evidence>
<dbReference type="SUPFAM" id="SSF53474">
    <property type="entry name" value="alpha/beta-Hydrolases"/>
    <property type="match status" value="1"/>
</dbReference>
<keyword evidence="5" id="KW-1185">Reference proteome</keyword>
<dbReference type="InterPro" id="IPR049492">
    <property type="entry name" value="BD-FAE-like_dom"/>
</dbReference>
<accession>A0ABU3AH77</accession>
<dbReference type="InterPro" id="IPR050300">
    <property type="entry name" value="GDXG_lipolytic_enzyme"/>
</dbReference>
<proteinExistence type="predicted"/>
<feature type="signal peptide" evidence="2">
    <location>
        <begin position="1"/>
        <end position="25"/>
    </location>
</feature>
<dbReference type="InterPro" id="IPR029058">
    <property type="entry name" value="AB_hydrolase_fold"/>
</dbReference>
<dbReference type="Pfam" id="PF20434">
    <property type="entry name" value="BD-FAE"/>
    <property type="match status" value="1"/>
</dbReference>
<dbReference type="EMBL" id="JAVRHR010000003">
    <property type="protein sequence ID" value="MDT0608251.1"/>
    <property type="molecule type" value="Genomic_DNA"/>
</dbReference>
<dbReference type="Proteomes" id="UP001255246">
    <property type="component" value="Unassembled WGS sequence"/>
</dbReference>
<evidence type="ECO:0000256" key="2">
    <source>
        <dbReference type="SAM" id="SignalP"/>
    </source>
</evidence>
<feature type="chain" id="PRO_5046353735" evidence="2">
    <location>
        <begin position="26"/>
        <end position="309"/>
    </location>
</feature>
<evidence type="ECO:0000313" key="5">
    <source>
        <dbReference type="Proteomes" id="UP001255246"/>
    </source>
</evidence>
<reference evidence="4 5" key="1">
    <citation type="submission" date="2023-09" db="EMBL/GenBank/DDBJ databases">
        <authorList>
            <person name="Rey-Velasco X."/>
        </authorList>
    </citation>
    <scope>NUCLEOTIDE SEQUENCE [LARGE SCALE GENOMIC DNA]</scope>
    <source>
        <strain evidence="4 5">F388</strain>
    </source>
</reference>
<name>A0ABU3AH77_9FLAO</name>
<keyword evidence="2" id="KW-0732">Signal</keyword>